<dbReference type="AlphaFoldDB" id="A0AAV3TEE5"/>
<dbReference type="SMART" id="SM00346">
    <property type="entry name" value="HTH_ICLR"/>
    <property type="match status" value="1"/>
</dbReference>
<sequence length="254" mass="27781">MPTNTPRQIDAVQKTCRILEYLQDSGGAGVTEIAEELEFSKSVVHAHLATLNEENLVVKDGYTYSLGLKFLDIAETAKNGVADHEIVRNQVRELAEGTGEVVHFGAEENGRVVYVAKSKGESAVETASRVGKRMPMHSTSLGKAILAEFSEDAVEQIVDQHGLPEQTEHTITDEERLYEDLDTIRDRGYSIDNQENIPGVRCIGISVSAPEAGVLGALSISGPSQRMTDDRIENELKETIAQAANVIEVNSRYQ</sequence>
<dbReference type="InterPro" id="IPR005471">
    <property type="entry name" value="Tscrpt_reg_IclR_N"/>
</dbReference>
<dbReference type="EMBL" id="BAAADV010000008">
    <property type="protein sequence ID" value="GAA0681932.1"/>
    <property type="molecule type" value="Genomic_DNA"/>
</dbReference>
<protein>
    <submittedName>
        <fullName evidence="6">IclR family transcriptional regulator</fullName>
    </submittedName>
</protein>
<dbReference type="InterPro" id="IPR029016">
    <property type="entry name" value="GAF-like_dom_sf"/>
</dbReference>
<organism evidence="6 7">
    <name type="scientific">Natronoarchaeum mannanilyticum</name>
    <dbReference type="NCBI Taxonomy" id="926360"/>
    <lineage>
        <taxon>Archaea</taxon>
        <taxon>Methanobacteriati</taxon>
        <taxon>Methanobacteriota</taxon>
        <taxon>Stenosarchaea group</taxon>
        <taxon>Halobacteria</taxon>
        <taxon>Halobacteriales</taxon>
        <taxon>Natronoarchaeaceae</taxon>
    </lineage>
</organism>
<proteinExistence type="predicted"/>
<dbReference type="GO" id="GO:0003700">
    <property type="term" value="F:DNA-binding transcription factor activity"/>
    <property type="evidence" value="ECO:0007669"/>
    <property type="project" value="TreeGrafter"/>
</dbReference>
<dbReference type="Pfam" id="PF01614">
    <property type="entry name" value="IclR_C"/>
    <property type="match status" value="1"/>
</dbReference>
<gene>
    <name evidence="6" type="ORF">GCM10009020_33820</name>
</gene>
<dbReference type="InterPro" id="IPR036388">
    <property type="entry name" value="WH-like_DNA-bd_sf"/>
</dbReference>
<evidence type="ECO:0000256" key="3">
    <source>
        <dbReference type="ARBA" id="ARBA00023163"/>
    </source>
</evidence>
<dbReference type="InterPro" id="IPR011991">
    <property type="entry name" value="ArsR-like_HTH"/>
</dbReference>
<keyword evidence="3" id="KW-0804">Transcription</keyword>
<feature type="domain" description="IclR-ED" evidence="5">
    <location>
        <begin position="69"/>
        <end position="253"/>
    </location>
</feature>
<dbReference type="Gene3D" id="1.10.10.10">
    <property type="entry name" value="Winged helix-like DNA-binding domain superfamily/Winged helix DNA-binding domain"/>
    <property type="match status" value="1"/>
</dbReference>
<dbReference type="PROSITE" id="PS51077">
    <property type="entry name" value="HTH_ICLR"/>
    <property type="match status" value="1"/>
</dbReference>
<reference evidence="6 7" key="1">
    <citation type="journal article" date="2019" name="Int. J. Syst. Evol. Microbiol.">
        <title>The Global Catalogue of Microorganisms (GCM) 10K type strain sequencing project: providing services to taxonomists for standard genome sequencing and annotation.</title>
        <authorList>
            <consortium name="The Broad Institute Genomics Platform"/>
            <consortium name="The Broad Institute Genome Sequencing Center for Infectious Disease"/>
            <person name="Wu L."/>
            <person name="Ma J."/>
        </authorList>
    </citation>
    <scope>NUCLEOTIDE SEQUENCE [LARGE SCALE GENOMIC DNA]</scope>
    <source>
        <strain evidence="6 7">JCM 16328</strain>
    </source>
</reference>
<accession>A0AAV3TEE5</accession>
<feature type="domain" description="HTH iclR-type" evidence="4">
    <location>
        <begin position="9"/>
        <end position="68"/>
    </location>
</feature>
<dbReference type="SUPFAM" id="SSF46785">
    <property type="entry name" value="Winged helix' DNA-binding domain"/>
    <property type="match status" value="1"/>
</dbReference>
<keyword evidence="7" id="KW-1185">Reference proteome</keyword>
<evidence type="ECO:0000256" key="2">
    <source>
        <dbReference type="ARBA" id="ARBA00023125"/>
    </source>
</evidence>
<comment type="caution">
    <text evidence="6">The sequence shown here is derived from an EMBL/GenBank/DDBJ whole genome shotgun (WGS) entry which is preliminary data.</text>
</comment>
<dbReference type="GO" id="GO:0003677">
    <property type="term" value="F:DNA binding"/>
    <property type="evidence" value="ECO:0007669"/>
    <property type="project" value="UniProtKB-KW"/>
</dbReference>
<evidence type="ECO:0000259" key="5">
    <source>
        <dbReference type="PROSITE" id="PS51078"/>
    </source>
</evidence>
<evidence type="ECO:0000256" key="1">
    <source>
        <dbReference type="ARBA" id="ARBA00023015"/>
    </source>
</evidence>
<dbReference type="Pfam" id="PF09339">
    <property type="entry name" value="HTH_IclR"/>
    <property type="match status" value="1"/>
</dbReference>
<name>A0AAV3TEE5_9EURY</name>
<evidence type="ECO:0000259" key="4">
    <source>
        <dbReference type="PROSITE" id="PS51077"/>
    </source>
</evidence>
<dbReference type="GO" id="GO:0045892">
    <property type="term" value="P:negative regulation of DNA-templated transcription"/>
    <property type="evidence" value="ECO:0007669"/>
    <property type="project" value="TreeGrafter"/>
</dbReference>
<dbReference type="PANTHER" id="PTHR30136">
    <property type="entry name" value="HELIX-TURN-HELIX TRANSCRIPTIONAL REGULATOR, ICLR FAMILY"/>
    <property type="match status" value="1"/>
</dbReference>
<dbReference type="InterPro" id="IPR036390">
    <property type="entry name" value="WH_DNA-bd_sf"/>
</dbReference>
<evidence type="ECO:0000313" key="6">
    <source>
        <dbReference type="EMBL" id="GAA0681932.1"/>
    </source>
</evidence>
<dbReference type="InterPro" id="IPR014757">
    <property type="entry name" value="Tscrpt_reg_IclR_C"/>
</dbReference>
<dbReference type="InterPro" id="IPR050707">
    <property type="entry name" value="HTH_MetabolicPath_Reg"/>
</dbReference>
<dbReference type="Proteomes" id="UP001500420">
    <property type="component" value="Unassembled WGS sequence"/>
</dbReference>
<dbReference type="Gene3D" id="3.30.450.40">
    <property type="match status" value="1"/>
</dbReference>
<dbReference type="SUPFAM" id="SSF55781">
    <property type="entry name" value="GAF domain-like"/>
    <property type="match status" value="1"/>
</dbReference>
<keyword evidence="2" id="KW-0238">DNA-binding</keyword>
<dbReference type="PROSITE" id="PS51078">
    <property type="entry name" value="ICLR_ED"/>
    <property type="match status" value="1"/>
</dbReference>
<keyword evidence="1" id="KW-0805">Transcription regulation</keyword>
<dbReference type="PANTHER" id="PTHR30136:SF35">
    <property type="entry name" value="HTH-TYPE TRANSCRIPTIONAL REGULATOR RV1719"/>
    <property type="match status" value="1"/>
</dbReference>
<dbReference type="CDD" id="cd00090">
    <property type="entry name" value="HTH_ARSR"/>
    <property type="match status" value="1"/>
</dbReference>
<evidence type="ECO:0000313" key="7">
    <source>
        <dbReference type="Proteomes" id="UP001500420"/>
    </source>
</evidence>
<dbReference type="RefSeq" id="WP_343775571.1">
    <property type="nucleotide sequence ID" value="NZ_BAAADV010000008.1"/>
</dbReference>